<dbReference type="EMBL" id="ML993582">
    <property type="protein sequence ID" value="KAF2171970.1"/>
    <property type="molecule type" value="Genomic_DNA"/>
</dbReference>
<evidence type="ECO:0000256" key="1">
    <source>
        <dbReference type="SAM" id="MobiDB-lite"/>
    </source>
</evidence>
<feature type="region of interest" description="Disordered" evidence="1">
    <location>
        <begin position="356"/>
        <end position="397"/>
    </location>
</feature>
<protein>
    <submittedName>
        <fullName evidence="2">Uncharacterized protein</fullName>
    </submittedName>
</protein>
<sequence>MCCYDIVRFICTGEQSTLVERCPLAGNCVAHARQVLHSTAVCDQCSAAWSMNALSTHEYEFAAATASTEESNGSSGWEYFPPVGSGNGNGNVPAPDADAVEGAESSGVFFGGGRSADGDGRSAVAASQESSRFEKANNVFASSTQFLRVGIFRYRAGYFRASMPTDGRPPNPALLSAWERHVASSLSGASTATTRKKSKKPRLIKTPKSERKAYRTVFDDVGLLVERPTSTLWFERGALAKVRAEQQIVIRATRTNFIFIDAEGAQHGVMEDEDIESETSEENTEPGEPKEEEAEGTRTSRQDSAAGAIPIDWNNPGTIDFNDVATRRACSSGFTSWKPATSATSFPYTNAWYAGRSTSKPDGHSTAPSASRSTSYTRSKSSQVTRRMRCHGSAASAHSSVHGFRDSLSRDLNISRGRTLLSSG</sequence>
<evidence type="ECO:0000313" key="3">
    <source>
        <dbReference type="Proteomes" id="UP000799537"/>
    </source>
</evidence>
<evidence type="ECO:0000313" key="2">
    <source>
        <dbReference type="EMBL" id="KAF2171970.1"/>
    </source>
</evidence>
<reference evidence="2" key="1">
    <citation type="journal article" date="2020" name="Stud. Mycol.">
        <title>101 Dothideomycetes genomes: a test case for predicting lifestyles and emergence of pathogens.</title>
        <authorList>
            <person name="Haridas S."/>
            <person name="Albert R."/>
            <person name="Binder M."/>
            <person name="Bloem J."/>
            <person name="Labutti K."/>
            <person name="Salamov A."/>
            <person name="Andreopoulos B."/>
            <person name="Baker S."/>
            <person name="Barry K."/>
            <person name="Bills G."/>
            <person name="Bluhm B."/>
            <person name="Cannon C."/>
            <person name="Castanera R."/>
            <person name="Culley D."/>
            <person name="Daum C."/>
            <person name="Ezra D."/>
            <person name="Gonzalez J."/>
            <person name="Henrissat B."/>
            <person name="Kuo A."/>
            <person name="Liang C."/>
            <person name="Lipzen A."/>
            <person name="Lutzoni F."/>
            <person name="Magnuson J."/>
            <person name="Mondo S."/>
            <person name="Nolan M."/>
            <person name="Ohm R."/>
            <person name="Pangilinan J."/>
            <person name="Park H.-J."/>
            <person name="Ramirez L."/>
            <person name="Alfaro M."/>
            <person name="Sun H."/>
            <person name="Tritt A."/>
            <person name="Yoshinaga Y."/>
            <person name="Zwiers L.-H."/>
            <person name="Turgeon B."/>
            <person name="Goodwin S."/>
            <person name="Spatafora J."/>
            <person name="Crous P."/>
            <person name="Grigoriev I."/>
        </authorList>
    </citation>
    <scope>NUCLEOTIDE SEQUENCE</scope>
    <source>
        <strain evidence="2">ATCC 36951</strain>
    </source>
</reference>
<keyword evidence="3" id="KW-1185">Reference proteome</keyword>
<name>A0A6A6D0I9_ZASCE</name>
<dbReference type="Proteomes" id="UP000799537">
    <property type="component" value="Unassembled WGS sequence"/>
</dbReference>
<dbReference type="AlphaFoldDB" id="A0A6A6D0I9"/>
<proteinExistence type="predicted"/>
<feature type="compositionally biased region" description="Low complexity" evidence="1">
    <location>
        <begin position="365"/>
        <end position="382"/>
    </location>
</feature>
<feature type="compositionally biased region" description="Acidic residues" evidence="1">
    <location>
        <begin position="271"/>
        <end position="294"/>
    </location>
</feature>
<dbReference type="GeneID" id="54564838"/>
<organism evidence="2 3">
    <name type="scientific">Zasmidium cellare ATCC 36951</name>
    <dbReference type="NCBI Taxonomy" id="1080233"/>
    <lineage>
        <taxon>Eukaryota</taxon>
        <taxon>Fungi</taxon>
        <taxon>Dikarya</taxon>
        <taxon>Ascomycota</taxon>
        <taxon>Pezizomycotina</taxon>
        <taxon>Dothideomycetes</taxon>
        <taxon>Dothideomycetidae</taxon>
        <taxon>Mycosphaerellales</taxon>
        <taxon>Mycosphaerellaceae</taxon>
        <taxon>Zasmidium</taxon>
    </lineage>
</organism>
<gene>
    <name evidence="2" type="ORF">M409DRAFT_50577</name>
</gene>
<feature type="region of interest" description="Disordered" evidence="1">
    <location>
        <begin position="268"/>
        <end position="314"/>
    </location>
</feature>
<accession>A0A6A6D0I9</accession>
<dbReference type="RefSeq" id="XP_033672859.1">
    <property type="nucleotide sequence ID" value="XM_033811566.1"/>
</dbReference>